<evidence type="ECO:0000313" key="6">
    <source>
        <dbReference type="EMBL" id="KAG8188819.1"/>
    </source>
</evidence>
<protein>
    <recommendedName>
        <fullName evidence="2 4">Ubiquitin-fold modifier-conjugating enzyme 1</fullName>
    </recommendedName>
</protein>
<reference evidence="6 7" key="1">
    <citation type="journal article" date="2022" name="Nat. Ecol. Evol.">
        <title>A masculinizing supergene underlies an exaggerated male reproductive morph in a spider.</title>
        <authorList>
            <person name="Hendrickx F."/>
            <person name="De Corte Z."/>
            <person name="Sonet G."/>
            <person name="Van Belleghem S.M."/>
            <person name="Kostlbacher S."/>
            <person name="Vangestel C."/>
        </authorList>
    </citation>
    <scope>NUCLEOTIDE SEQUENCE [LARGE SCALE GENOMIC DNA]</scope>
    <source>
        <strain evidence="6">W744_W776</strain>
    </source>
</reference>
<evidence type="ECO:0000256" key="2">
    <source>
        <dbReference type="ARBA" id="ARBA00013306"/>
    </source>
</evidence>
<keyword evidence="7" id="KW-1185">Reference proteome</keyword>
<name>A0AAV6UXD5_9ARAC</name>
<accession>A0AAV6UXD5</accession>
<evidence type="ECO:0000256" key="5">
    <source>
        <dbReference type="PIRSR" id="PIRSR008716-1"/>
    </source>
</evidence>
<comment type="function">
    <text evidence="4">E2-like enzyme which forms an intermediate with UFM1 via a thioester linkage.</text>
</comment>
<dbReference type="GO" id="GO:1990592">
    <property type="term" value="P:protein K69-linked ufmylation"/>
    <property type="evidence" value="ECO:0007669"/>
    <property type="project" value="TreeGrafter"/>
</dbReference>
<dbReference type="PANTHER" id="PTHR12921">
    <property type="entry name" value="UBIQUITIN-FOLD MODIFIER-CONJUGATING ENZYME 1"/>
    <property type="match status" value="1"/>
</dbReference>
<dbReference type="PANTHER" id="PTHR12921:SF0">
    <property type="entry name" value="UBIQUITIN-FOLD MODIFIER-CONJUGATING ENZYME 1"/>
    <property type="match status" value="1"/>
</dbReference>
<feature type="active site" description="Glycyl thioester intermediate" evidence="5">
    <location>
        <position position="116"/>
    </location>
</feature>
<evidence type="ECO:0000313" key="7">
    <source>
        <dbReference type="Proteomes" id="UP000827092"/>
    </source>
</evidence>
<dbReference type="SUPFAM" id="SSF54495">
    <property type="entry name" value="UBC-like"/>
    <property type="match status" value="1"/>
</dbReference>
<dbReference type="EMBL" id="JAFNEN010000230">
    <property type="protein sequence ID" value="KAG8188819.1"/>
    <property type="molecule type" value="Genomic_DNA"/>
</dbReference>
<dbReference type="InterPro" id="IPR014806">
    <property type="entry name" value="Ufc1"/>
</dbReference>
<dbReference type="Proteomes" id="UP000827092">
    <property type="component" value="Unassembled WGS sequence"/>
</dbReference>
<dbReference type="Pfam" id="PF08694">
    <property type="entry name" value="UFC1"/>
    <property type="match status" value="1"/>
</dbReference>
<dbReference type="CDD" id="cd11686">
    <property type="entry name" value="UBCc_UFC1"/>
    <property type="match status" value="1"/>
</dbReference>
<organism evidence="6 7">
    <name type="scientific">Oedothorax gibbosus</name>
    <dbReference type="NCBI Taxonomy" id="931172"/>
    <lineage>
        <taxon>Eukaryota</taxon>
        <taxon>Metazoa</taxon>
        <taxon>Ecdysozoa</taxon>
        <taxon>Arthropoda</taxon>
        <taxon>Chelicerata</taxon>
        <taxon>Arachnida</taxon>
        <taxon>Araneae</taxon>
        <taxon>Araneomorphae</taxon>
        <taxon>Entelegynae</taxon>
        <taxon>Araneoidea</taxon>
        <taxon>Linyphiidae</taxon>
        <taxon>Erigoninae</taxon>
        <taxon>Oedothorax</taxon>
    </lineage>
</organism>
<evidence type="ECO:0000256" key="1">
    <source>
        <dbReference type="ARBA" id="ARBA00008451"/>
    </source>
</evidence>
<keyword evidence="3 4" id="KW-0833">Ubl conjugation pathway</keyword>
<proteinExistence type="inferred from homology"/>
<dbReference type="GO" id="GO:0061657">
    <property type="term" value="F:UFM1 conjugating enzyme activity"/>
    <property type="evidence" value="ECO:0007669"/>
    <property type="project" value="InterPro"/>
</dbReference>
<evidence type="ECO:0000256" key="3">
    <source>
        <dbReference type="ARBA" id="ARBA00022786"/>
    </source>
</evidence>
<sequence length="169" mass="19253">MVDEGTRKTLGKIPLLRTKAGPRDKELWPCRLKEEYTALIHYVQTNKDSDNDWFRLESNKDGTQWFGKCWHVHELMKYEFSIEFDIPVTYPLTAPEIAIPELDGKTAKMYRGGKICLTDHFKPLWARNTPKFGIAHAMALGLGPWLAVEIPDLIQKGIVVHKEGATSSS</sequence>
<dbReference type="AlphaFoldDB" id="A0AAV6UXD5"/>
<dbReference type="InterPro" id="IPR016135">
    <property type="entry name" value="UBQ-conjugating_enzyme/RWD"/>
</dbReference>
<comment type="similarity">
    <text evidence="1 4">Belongs to the ubiquitin-conjugating enzyme family. UFC1 subfamily.</text>
</comment>
<dbReference type="GO" id="GO:0005737">
    <property type="term" value="C:cytoplasm"/>
    <property type="evidence" value="ECO:0007669"/>
    <property type="project" value="TreeGrafter"/>
</dbReference>
<dbReference type="PIRSF" id="PIRSF008716">
    <property type="entry name" value="DUF1782"/>
    <property type="match status" value="1"/>
</dbReference>
<gene>
    <name evidence="6" type="ORF">JTE90_009206</name>
</gene>
<comment type="caution">
    <text evidence="6">The sequence shown here is derived from an EMBL/GenBank/DDBJ whole genome shotgun (WGS) entry which is preliminary data.</text>
</comment>
<dbReference type="Gene3D" id="3.10.110.10">
    <property type="entry name" value="Ubiquitin Conjugating Enzyme"/>
    <property type="match status" value="1"/>
</dbReference>
<dbReference type="FunFam" id="3.10.110.10:FF:000042">
    <property type="entry name" value="Ubiquitin-fold modifier-conjugating enzyme 1"/>
    <property type="match status" value="1"/>
</dbReference>
<evidence type="ECO:0000256" key="4">
    <source>
        <dbReference type="PIRNR" id="PIRNR008716"/>
    </source>
</evidence>